<dbReference type="InterPro" id="IPR050766">
    <property type="entry name" value="Bact_Lucif_Oxidored"/>
</dbReference>
<dbReference type="GO" id="GO:0004497">
    <property type="term" value="F:monooxygenase activity"/>
    <property type="evidence" value="ECO:0007669"/>
    <property type="project" value="UniProtKB-KW"/>
</dbReference>
<evidence type="ECO:0000256" key="2">
    <source>
        <dbReference type="ARBA" id="ARBA00023033"/>
    </source>
</evidence>
<evidence type="ECO:0000256" key="1">
    <source>
        <dbReference type="ARBA" id="ARBA00023002"/>
    </source>
</evidence>
<evidence type="ECO:0000259" key="3">
    <source>
        <dbReference type="Pfam" id="PF00296"/>
    </source>
</evidence>
<gene>
    <name evidence="4" type="ORF">LAD73_02735</name>
</gene>
<reference evidence="4 5" key="1">
    <citation type="submission" date="2021-09" db="EMBL/GenBank/DDBJ databases">
        <title>WGS of Mycoplasma sp. Zaradi2 strains.</title>
        <authorList>
            <person name="Spergser J."/>
        </authorList>
    </citation>
    <scope>NUCLEOTIDE SEQUENCE [LARGE SCALE GENOMIC DNA]</scope>
    <source>
        <strain evidence="4 5">1331</strain>
    </source>
</reference>
<organism evidence="4 5">
    <name type="scientific">Mycoplasma tauri</name>
    <dbReference type="NCBI Taxonomy" id="547987"/>
    <lineage>
        <taxon>Bacteria</taxon>
        <taxon>Bacillati</taxon>
        <taxon>Mycoplasmatota</taxon>
        <taxon>Mollicutes</taxon>
        <taxon>Mycoplasmataceae</taxon>
        <taxon>Mycoplasma</taxon>
    </lineage>
</organism>
<dbReference type="SUPFAM" id="SSF51679">
    <property type="entry name" value="Bacterial luciferase-like"/>
    <property type="match status" value="1"/>
</dbReference>
<accession>A0A953NER7</accession>
<proteinExistence type="predicted"/>
<dbReference type="Proteomes" id="UP000772186">
    <property type="component" value="Unassembled WGS sequence"/>
</dbReference>
<evidence type="ECO:0000313" key="4">
    <source>
        <dbReference type="EMBL" id="MBZ4195618.1"/>
    </source>
</evidence>
<keyword evidence="1" id="KW-0560">Oxidoreductase</keyword>
<keyword evidence="2" id="KW-0503">Monooxygenase</keyword>
<dbReference type="InterPro" id="IPR036661">
    <property type="entry name" value="Luciferase-like_sf"/>
</dbReference>
<dbReference type="GO" id="GO:0016705">
    <property type="term" value="F:oxidoreductase activity, acting on paired donors, with incorporation or reduction of molecular oxygen"/>
    <property type="evidence" value="ECO:0007669"/>
    <property type="project" value="InterPro"/>
</dbReference>
<dbReference type="Gene3D" id="3.20.20.30">
    <property type="entry name" value="Luciferase-like domain"/>
    <property type="match status" value="1"/>
</dbReference>
<sequence length="347" mass="39038">MKIELGISTFGETTILEKTGKCISHQQRIRNMIEEVELADKVGLDIYAVGEHHRSDFAVSSPEMILAAAAVKTKNIKLSSAVTVLSSNDPVRVYQNFAHIDALSNGRAEIMVGRGSFVESFPLFGYDLKDYDELFKEKLNMLLNISENEIVEWKGKFTQSIDNKGIYPRAQNLPIWVATGGNIESSINTAEKGLPIAYAIIGGNPLAFKRIIQLYKRVGQQYNHSIDKLKVAVHSWGYISNDNQKAQNDFFHPTKQLVDNVARTRSSWTELSREAYNHMISDEGAMFVGDAKLVANKIIKLIEELQIDRFILHMPTGSIPHEDLMEAIKIYGEEVAPIVRSYFENKS</sequence>
<dbReference type="Pfam" id="PF00296">
    <property type="entry name" value="Bac_luciferase"/>
    <property type="match status" value="1"/>
</dbReference>
<dbReference type="GO" id="GO:0005829">
    <property type="term" value="C:cytosol"/>
    <property type="evidence" value="ECO:0007669"/>
    <property type="project" value="TreeGrafter"/>
</dbReference>
<dbReference type="InterPro" id="IPR022290">
    <property type="entry name" value="LLM_Atu2307-like"/>
</dbReference>
<dbReference type="PANTHER" id="PTHR30137:SF8">
    <property type="entry name" value="BLR5498 PROTEIN"/>
    <property type="match status" value="1"/>
</dbReference>
<comment type="caution">
    <text evidence="4">The sequence shown here is derived from an EMBL/GenBank/DDBJ whole genome shotgun (WGS) entry which is preliminary data.</text>
</comment>
<keyword evidence="5" id="KW-1185">Reference proteome</keyword>
<dbReference type="AlphaFoldDB" id="A0A953NER7"/>
<protein>
    <submittedName>
        <fullName evidence="4">LLM class flavin-dependent oxidoreductase</fullName>
    </submittedName>
</protein>
<dbReference type="RefSeq" id="WP_223644846.1">
    <property type="nucleotide sequence ID" value="NZ_JAIQBX010000027.1"/>
</dbReference>
<dbReference type="NCBIfam" id="TIGR03858">
    <property type="entry name" value="LLM_2I7G"/>
    <property type="match status" value="1"/>
</dbReference>
<dbReference type="PANTHER" id="PTHR30137">
    <property type="entry name" value="LUCIFERASE-LIKE MONOOXYGENASE"/>
    <property type="match status" value="1"/>
</dbReference>
<evidence type="ECO:0000313" key="5">
    <source>
        <dbReference type="Proteomes" id="UP000772186"/>
    </source>
</evidence>
<dbReference type="EMBL" id="JAIQBY010000034">
    <property type="protein sequence ID" value="MBZ4195618.1"/>
    <property type="molecule type" value="Genomic_DNA"/>
</dbReference>
<feature type="domain" description="Luciferase-like" evidence="3">
    <location>
        <begin position="24"/>
        <end position="303"/>
    </location>
</feature>
<dbReference type="InterPro" id="IPR011251">
    <property type="entry name" value="Luciferase-like_dom"/>
</dbReference>
<name>A0A953NER7_9MOLU</name>